<dbReference type="HOGENOM" id="CLU_2022057_0_0_9"/>
<dbReference type="eggNOG" id="ENOG5034A3S">
    <property type="taxonomic scope" value="Bacteria"/>
</dbReference>
<evidence type="ECO:0000313" key="2">
    <source>
        <dbReference type="EMBL" id="ERK28984.1"/>
    </source>
</evidence>
<evidence type="ECO:0000256" key="1">
    <source>
        <dbReference type="SAM" id="MobiDB-lite"/>
    </source>
</evidence>
<accession>U2PYX4</accession>
<dbReference type="EMBL" id="APJA01000023">
    <property type="protein sequence ID" value="ERK28984.1"/>
    <property type="molecule type" value="Genomic_DNA"/>
</dbReference>
<gene>
    <name evidence="2" type="ORF">CINTURNW_3756</name>
</gene>
<organism evidence="2 3">
    <name type="scientific">Clostridium intestinale URNW</name>
    <dbReference type="NCBI Taxonomy" id="1294142"/>
    <lineage>
        <taxon>Bacteria</taxon>
        <taxon>Bacillati</taxon>
        <taxon>Bacillota</taxon>
        <taxon>Clostridia</taxon>
        <taxon>Eubacteriales</taxon>
        <taxon>Clostridiaceae</taxon>
        <taxon>Clostridium</taxon>
    </lineage>
</organism>
<sequence>MKKILRKTLTALGVTAFLAGTIYSTSSASIRWDSYANWLGSGAQARGTAYTAKTNEPYFYRIDVTARFNDGSSDHQYKNNASITDSVYANVTSYGPVNSGSSSHEWTASGDDSSYTSKNMPIR</sequence>
<feature type="region of interest" description="Disordered" evidence="1">
    <location>
        <begin position="97"/>
        <end position="123"/>
    </location>
</feature>
<dbReference type="STRING" id="1294142.CINTURNW_3756"/>
<evidence type="ECO:0000313" key="3">
    <source>
        <dbReference type="Proteomes" id="UP000016721"/>
    </source>
</evidence>
<proteinExistence type="predicted"/>
<name>U2PYX4_9CLOT</name>
<dbReference type="RefSeq" id="WP_021803683.1">
    <property type="nucleotide sequence ID" value="NZ_KI273145.1"/>
</dbReference>
<dbReference type="PATRIC" id="fig|1294142.3.peg.3920"/>
<dbReference type="Proteomes" id="UP000016721">
    <property type="component" value="Unassembled WGS sequence"/>
</dbReference>
<comment type="caution">
    <text evidence="2">The sequence shown here is derived from an EMBL/GenBank/DDBJ whole genome shotgun (WGS) entry which is preliminary data.</text>
</comment>
<dbReference type="AlphaFoldDB" id="U2PYX4"/>
<reference evidence="2 3" key="1">
    <citation type="journal article" date="2013" name="Genome Announc.">
        <title>Draft Genome Sequence of the Hydrogen- and Ethanol-Producing Bacterium Clostridium intestinale Strain URNW.</title>
        <authorList>
            <person name="Lal S."/>
            <person name="Ramachandran U."/>
            <person name="Zhang X."/>
            <person name="Sparling R."/>
            <person name="Levin D.B."/>
        </authorList>
    </citation>
    <scope>NUCLEOTIDE SEQUENCE [LARGE SCALE GENOMIC DNA]</scope>
    <source>
        <strain evidence="2 3">URNW</strain>
    </source>
</reference>
<keyword evidence="3" id="KW-1185">Reference proteome</keyword>
<dbReference type="OrthoDB" id="2991366at2"/>
<protein>
    <submittedName>
        <fullName evidence="2">Uncharacterized protein</fullName>
    </submittedName>
</protein>